<dbReference type="Proteomes" id="UP000219111">
    <property type="component" value="Unassembled WGS sequence"/>
</dbReference>
<dbReference type="GO" id="GO:0042597">
    <property type="term" value="C:periplasmic space"/>
    <property type="evidence" value="ECO:0007669"/>
    <property type="project" value="UniProtKB-SubCell"/>
</dbReference>
<evidence type="ECO:0000256" key="5">
    <source>
        <dbReference type="ARBA" id="ARBA00022448"/>
    </source>
</evidence>
<keyword evidence="6 8" id="KW-0732">Signal</keyword>
<protein>
    <recommendedName>
        <fullName evidence="4">sn-glycerol-3-phosphate-binding periplasmic protein UgpB</fullName>
    </recommendedName>
</protein>
<evidence type="ECO:0000256" key="3">
    <source>
        <dbReference type="ARBA" id="ARBA00011557"/>
    </source>
</evidence>
<keyword evidence="5" id="KW-0813">Transport</keyword>
<dbReference type="NCBIfam" id="NF008211">
    <property type="entry name" value="PRK10974.1"/>
    <property type="match status" value="1"/>
</dbReference>
<dbReference type="AlphaFoldDB" id="A0A285S755"/>
<reference evidence="10" key="1">
    <citation type="submission" date="2017-08" db="EMBL/GenBank/DDBJ databases">
        <authorList>
            <person name="Varghese N."/>
            <person name="Submissions S."/>
        </authorList>
    </citation>
    <scope>NUCLEOTIDE SEQUENCE [LARGE SCALE GENOMIC DNA]</scope>
    <source>
        <strain evidence="10">JA276</strain>
    </source>
</reference>
<evidence type="ECO:0000256" key="8">
    <source>
        <dbReference type="SAM" id="SignalP"/>
    </source>
</evidence>
<dbReference type="EMBL" id="OBMT01000003">
    <property type="protein sequence ID" value="SOC03322.1"/>
    <property type="molecule type" value="Genomic_DNA"/>
</dbReference>
<evidence type="ECO:0000256" key="2">
    <source>
        <dbReference type="ARBA" id="ARBA00008520"/>
    </source>
</evidence>
<dbReference type="Pfam" id="PF01547">
    <property type="entry name" value="SBP_bac_1"/>
    <property type="match status" value="1"/>
</dbReference>
<comment type="similarity">
    <text evidence="2">Belongs to the bacterial solute-binding protein 1 family.</text>
</comment>
<proteinExistence type="inferred from homology"/>
<dbReference type="CDD" id="cd14748">
    <property type="entry name" value="PBP2_UgpB"/>
    <property type="match status" value="1"/>
</dbReference>
<evidence type="ECO:0000256" key="4">
    <source>
        <dbReference type="ARBA" id="ARBA00017470"/>
    </source>
</evidence>
<gene>
    <name evidence="9" type="ORF">SAMN05877831_103333</name>
</gene>
<dbReference type="Gene3D" id="3.40.190.10">
    <property type="entry name" value="Periplasmic binding protein-like II"/>
    <property type="match status" value="2"/>
</dbReference>
<dbReference type="PANTHER" id="PTHR43649:SF31">
    <property type="entry name" value="SN-GLYCEROL-3-PHOSPHATE-BINDING PERIPLASMIC PROTEIN UGPB"/>
    <property type="match status" value="1"/>
</dbReference>
<dbReference type="PANTHER" id="PTHR43649">
    <property type="entry name" value="ARABINOSE-BINDING PROTEIN-RELATED"/>
    <property type="match status" value="1"/>
</dbReference>
<evidence type="ECO:0000313" key="10">
    <source>
        <dbReference type="Proteomes" id="UP000219111"/>
    </source>
</evidence>
<sequence>MLRKLSCSVLAFAAFAGTAQAQTEIQWWHAMGGELGAKLEEIVAGYNASQSDYKVVPTYKGTYAETMTAAIAAFRAGEQPDVVQVFEVGTGTMMAAQGAVYPVYKLMEDMGADFDPKGFLPAVVGYYTDTEGNMLSMPFNSSTPILYYNKDVFAKAGLDPEKAPATWAELEADAKQIMASGAAKCGFTTGWISWVQLENLSAWHNQPIGTEENGFGGLDAELTVNGPVQVKHWENLARWQKEGIFQYGGPGGGADAAPKFYAQECAIYMNSSASRAGVIANAKDFTVGYGMLPYYDDVEGAPQNSIIGGATLWVLQGKENDHYKAVADFFHYLSSPEVQADWHQFSGYLPITQAAYDLSKEQGYYDANPGAETGLKQITLNAPTANSKGLRFGNYVQIRDVIDEEFQRLLSGEVDAKTALDSVVTRGNALIRDFEAANK</sequence>
<evidence type="ECO:0000256" key="6">
    <source>
        <dbReference type="ARBA" id="ARBA00022729"/>
    </source>
</evidence>
<evidence type="ECO:0000313" key="9">
    <source>
        <dbReference type="EMBL" id="SOC03322.1"/>
    </source>
</evidence>
<evidence type="ECO:0000256" key="1">
    <source>
        <dbReference type="ARBA" id="ARBA00004418"/>
    </source>
</evidence>
<dbReference type="OrthoDB" id="9762335at2"/>
<evidence type="ECO:0000256" key="7">
    <source>
        <dbReference type="ARBA" id="ARBA00034473"/>
    </source>
</evidence>
<keyword evidence="10" id="KW-1185">Reference proteome</keyword>
<comment type="function">
    <text evidence="7">Part of the ABC transporter complex UgpBAEC involved in sn-glycerol-3-phosphate (G3P) import. Binds G3P.</text>
</comment>
<dbReference type="InterPro" id="IPR006059">
    <property type="entry name" value="SBP"/>
</dbReference>
<name>A0A285S755_9RHOB</name>
<feature type="signal peptide" evidence="8">
    <location>
        <begin position="1"/>
        <end position="21"/>
    </location>
</feature>
<accession>A0A285S755</accession>
<dbReference type="RefSeq" id="WP_097069530.1">
    <property type="nucleotide sequence ID" value="NZ_OBMT01000003.1"/>
</dbReference>
<organism evidence="9 10">
    <name type="scientific">Rhodobacter maris</name>
    <dbReference type="NCBI Taxonomy" id="446682"/>
    <lineage>
        <taxon>Bacteria</taxon>
        <taxon>Pseudomonadati</taxon>
        <taxon>Pseudomonadota</taxon>
        <taxon>Alphaproteobacteria</taxon>
        <taxon>Rhodobacterales</taxon>
        <taxon>Rhodobacter group</taxon>
        <taxon>Rhodobacter</taxon>
    </lineage>
</organism>
<feature type="chain" id="PRO_5013398113" description="sn-glycerol-3-phosphate-binding periplasmic protein UgpB" evidence="8">
    <location>
        <begin position="22"/>
        <end position="439"/>
    </location>
</feature>
<dbReference type="SUPFAM" id="SSF53850">
    <property type="entry name" value="Periplasmic binding protein-like II"/>
    <property type="match status" value="1"/>
</dbReference>
<comment type="subunit">
    <text evidence="3">The complex is composed of two ATP-binding proteins (UgpC), two transmembrane proteins (UgpA and UgpE) and a solute-binding protein (UgpB).</text>
</comment>
<dbReference type="InterPro" id="IPR050490">
    <property type="entry name" value="Bact_solute-bd_prot1"/>
</dbReference>
<comment type="subcellular location">
    <subcellularLocation>
        <location evidence="1">Periplasm</location>
    </subcellularLocation>
</comment>